<dbReference type="eggNOG" id="arCOG05707">
    <property type="taxonomic scope" value="Archaea"/>
</dbReference>
<organism evidence="2 3">
    <name type="scientific">Pyrobaculum calidifontis (strain DSM 21063 / JCM 11548 / VA1)</name>
    <dbReference type="NCBI Taxonomy" id="410359"/>
    <lineage>
        <taxon>Archaea</taxon>
        <taxon>Thermoproteota</taxon>
        <taxon>Thermoprotei</taxon>
        <taxon>Thermoproteales</taxon>
        <taxon>Thermoproteaceae</taxon>
        <taxon>Pyrobaculum</taxon>
    </lineage>
</organism>
<keyword evidence="1" id="KW-1133">Transmembrane helix</keyword>
<feature type="transmembrane region" description="Helical" evidence="1">
    <location>
        <begin position="12"/>
        <end position="37"/>
    </location>
</feature>
<sequence length="370" mass="38931">MSTTLFPRFVAVMASGLLSLVLGGLTGISILWSWAGLPSPIPLGLDRHWLLMIFGFFLALIGNEVLHVLSLEWSGRAAPLAYMAPFAAMLWLTVAFTLAGAFAAAYLSSFVALLILLAYAGKVYLAPSRIGLRPVLYNYLLAAALAVSAVVPIFGLLGLFNAAVAALVFPIGTIFAVMARDISLVTGKKPARGWGNAVAFALIAAAFFTWAAGAPRAAGVLILTASALSLASSGLLRGVEVRYSLVQIYTAYFWLALSGIVLTATGGAGLWYDVAVHAAALGFIFNIVFGVDVVLMDMLAGQVKRVTVSIRRRGFPVAEAVLSALLNVGLLLRALYPAWPTPPLAALTGPAVGVAIVAFLLNMQRRLRGL</sequence>
<keyword evidence="1" id="KW-0472">Membrane</keyword>
<keyword evidence="1" id="KW-0812">Transmembrane</keyword>
<feature type="transmembrane region" description="Helical" evidence="1">
    <location>
        <begin position="278"/>
        <end position="296"/>
    </location>
</feature>
<keyword evidence="3" id="KW-1185">Reference proteome</keyword>
<dbReference type="OrthoDB" id="29268at2157"/>
<gene>
    <name evidence="2" type="ordered locus">Pcal_1926</name>
</gene>
<evidence type="ECO:0000313" key="2">
    <source>
        <dbReference type="EMBL" id="ABO09342.1"/>
    </source>
</evidence>
<feature type="transmembrane region" description="Helical" evidence="1">
    <location>
        <begin position="218"/>
        <end position="239"/>
    </location>
</feature>
<feature type="transmembrane region" description="Helical" evidence="1">
    <location>
        <begin position="163"/>
        <end position="182"/>
    </location>
</feature>
<proteinExistence type="predicted"/>
<dbReference type="HOGENOM" id="CLU_777599_0_0_2"/>
<feature type="transmembrane region" description="Helical" evidence="1">
    <location>
        <begin position="342"/>
        <end position="361"/>
    </location>
</feature>
<dbReference type="Proteomes" id="UP000001431">
    <property type="component" value="Chromosome"/>
</dbReference>
<accession>A3MXH5</accession>
<reference evidence="2" key="1">
    <citation type="submission" date="2007-02" db="EMBL/GenBank/DDBJ databases">
        <title>Complete sequence of Pyrobaculum calidifontis JCM 11548.</title>
        <authorList>
            <consortium name="US DOE Joint Genome Institute"/>
            <person name="Copeland A."/>
            <person name="Lucas S."/>
            <person name="Lapidus A."/>
            <person name="Barry K."/>
            <person name="Glavina del Rio T."/>
            <person name="Dalin E."/>
            <person name="Tice H."/>
            <person name="Pitluck S."/>
            <person name="Chain P."/>
            <person name="Malfatti S."/>
            <person name="Shin M."/>
            <person name="Vergez L."/>
            <person name="Schmutz J."/>
            <person name="Larimer F."/>
            <person name="Land M."/>
            <person name="Hauser L."/>
            <person name="Kyrpides N."/>
            <person name="Mikhailova N."/>
            <person name="Cozen A.E."/>
            <person name="Fitz-Gibbon S.T."/>
            <person name="House C.H."/>
            <person name="Saltikov C."/>
            <person name="Lowe T.M."/>
            <person name="Richardson P."/>
        </authorList>
    </citation>
    <scope>NUCLEOTIDE SEQUENCE [LARGE SCALE GENOMIC DNA]</scope>
    <source>
        <strain evidence="2">JCM 11548</strain>
    </source>
</reference>
<dbReference type="GeneID" id="4908400"/>
<dbReference type="EMBL" id="CP000561">
    <property type="protein sequence ID" value="ABO09342.1"/>
    <property type="molecule type" value="Genomic_DNA"/>
</dbReference>
<dbReference type="RefSeq" id="WP_011850600.1">
    <property type="nucleotide sequence ID" value="NC_009073.1"/>
</dbReference>
<feature type="transmembrane region" description="Helical" evidence="1">
    <location>
        <begin position="194"/>
        <end position="212"/>
    </location>
</feature>
<feature type="transmembrane region" description="Helical" evidence="1">
    <location>
        <begin position="105"/>
        <end position="125"/>
    </location>
</feature>
<protein>
    <submittedName>
        <fullName evidence="2">Uncharacterized protein</fullName>
    </submittedName>
</protein>
<name>A3MXH5_PYRCJ</name>
<feature type="transmembrane region" description="Helical" evidence="1">
    <location>
        <begin position="317"/>
        <end position="336"/>
    </location>
</feature>
<dbReference type="STRING" id="410359.Pcal_1926"/>
<evidence type="ECO:0000313" key="3">
    <source>
        <dbReference type="Proteomes" id="UP000001431"/>
    </source>
</evidence>
<feature type="transmembrane region" description="Helical" evidence="1">
    <location>
        <begin position="251"/>
        <end position="272"/>
    </location>
</feature>
<dbReference type="AlphaFoldDB" id="A3MXH5"/>
<feature type="transmembrane region" description="Helical" evidence="1">
    <location>
        <begin position="137"/>
        <end position="157"/>
    </location>
</feature>
<feature type="transmembrane region" description="Helical" evidence="1">
    <location>
        <begin position="49"/>
        <end position="68"/>
    </location>
</feature>
<feature type="transmembrane region" description="Helical" evidence="1">
    <location>
        <begin position="80"/>
        <end position="99"/>
    </location>
</feature>
<dbReference type="KEGG" id="pcl:Pcal_1926"/>
<evidence type="ECO:0000256" key="1">
    <source>
        <dbReference type="SAM" id="Phobius"/>
    </source>
</evidence>